<organism evidence="7 8">
    <name type="scientific">Cryphonectria parasitica (strain ATCC 38755 / EP155)</name>
    <dbReference type="NCBI Taxonomy" id="660469"/>
    <lineage>
        <taxon>Eukaryota</taxon>
        <taxon>Fungi</taxon>
        <taxon>Dikarya</taxon>
        <taxon>Ascomycota</taxon>
        <taxon>Pezizomycotina</taxon>
        <taxon>Sordariomycetes</taxon>
        <taxon>Sordariomycetidae</taxon>
        <taxon>Diaporthales</taxon>
        <taxon>Cryphonectriaceae</taxon>
        <taxon>Cryphonectria-Endothia species complex</taxon>
        <taxon>Cryphonectria</taxon>
    </lineage>
</organism>
<sequence length="286" mass="32095">MSATNRKITDTLVLGMRNVNIPQLGLGTYLSPPNRTLNSCLAALQAGYRQIDTGQYYENEEEVGRAIHQSGIPRDQVFVTTKILTPGETVEDNYASCLESVQRIGGRGEDSYVDCFLIHSPSPGSKKRREMWLALERLYEEGKVRAIGTSNFGIGQIEDLKGVGKVWPPHVNQIELHPWTQQKEIVQYCQDNGIVIQAYCPIVRNKKADDEHLLSLAKKHNVTPNQVLIRWSIQKGWVSLPKSDSPERIQLNRDIYDFDLDDEDMALLNGLDQGSDGALVMTVDNS</sequence>
<dbReference type="PANTHER" id="PTHR43827:SF13">
    <property type="entry name" value="ALDO_KETO REDUCTASE FAMILY PROTEIN"/>
    <property type="match status" value="1"/>
</dbReference>
<evidence type="ECO:0000256" key="5">
    <source>
        <dbReference type="PIRSR" id="PIRSR000097-3"/>
    </source>
</evidence>
<dbReference type="OrthoDB" id="416253at2759"/>
<dbReference type="SUPFAM" id="SSF51430">
    <property type="entry name" value="NAD(P)-linked oxidoreductase"/>
    <property type="match status" value="1"/>
</dbReference>
<dbReference type="InterPro" id="IPR036812">
    <property type="entry name" value="NAD(P)_OxRdtase_dom_sf"/>
</dbReference>
<evidence type="ECO:0000313" key="8">
    <source>
        <dbReference type="Proteomes" id="UP000803844"/>
    </source>
</evidence>
<feature type="active site" description="Proton donor" evidence="3">
    <location>
        <position position="57"/>
    </location>
</feature>
<dbReference type="PRINTS" id="PR00069">
    <property type="entry name" value="ALDKETRDTASE"/>
</dbReference>
<feature type="site" description="Lowers pKa of active site Tyr" evidence="5">
    <location>
        <position position="82"/>
    </location>
</feature>
<comment type="similarity">
    <text evidence="1">Belongs to the aldo/keto reductase family.</text>
</comment>
<proteinExistence type="inferred from homology"/>
<dbReference type="CDD" id="cd19071">
    <property type="entry name" value="AKR_AKR1-5-like"/>
    <property type="match status" value="1"/>
</dbReference>
<protein>
    <recommendedName>
        <fullName evidence="6">NADP-dependent oxidoreductase domain-containing protein</fullName>
    </recommendedName>
</protein>
<reference evidence="7" key="1">
    <citation type="journal article" date="2020" name="Phytopathology">
        <title>Genome sequence of the chestnut blight fungus Cryphonectria parasitica EP155: A fundamental resource for an archetypical invasive plant pathogen.</title>
        <authorList>
            <person name="Crouch J.A."/>
            <person name="Dawe A."/>
            <person name="Aerts A."/>
            <person name="Barry K."/>
            <person name="Churchill A.C.L."/>
            <person name="Grimwood J."/>
            <person name="Hillman B."/>
            <person name="Milgroom M.G."/>
            <person name="Pangilinan J."/>
            <person name="Smith M."/>
            <person name="Salamov A."/>
            <person name="Schmutz J."/>
            <person name="Yadav J."/>
            <person name="Grigoriev I.V."/>
            <person name="Nuss D."/>
        </authorList>
    </citation>
    <scope>NUCLEOTIDE SEQUENCE</scope>
    <source>
        <strain evidence="7">EP155</strain>
    </source>
</reference>
<dbReference type="Pfam" id="PF00248">
    <property type="entry name" value="Aldo_ket_red"/>
    <property type="match status" value="1"/>
</dbReference>
<dbReference type="GO" id="GO:0016491">
    <property type="term" value="F:oxidoreductase activity"/>
    <property type="evidence" value="ECO:0007669"/>
    <property type="project" value="UniProtKB-KW"/>
</dbReference>
<feature type="binding site" evidence="4">
    <location>
        <position position="119"/>
    </location>
    <ligand>
        <name>substrate</name>
    </ligand>
</feature>
<accession>A0A9P5CPX3</accession>
<dbReference type="InterPro" id="IPR023210">
    <property type="entry name" value="NADP_OxRdtase_dom"/>
</dbReference>
<dbReference type="EMBL" id="MU032347">
    <property type="protein sequence ID" value="KAF3765636.1"/>
    <property type="molecule type" value="Genomic_DNA"/>
</dbReference>
<dbReference type="Gene3D" id="3.20.20.100">
    <property type="entry name" value="NADP-dependent oxidoreductase domain"/>
    <property type="match status" value="1"/>
</dbReference>
<dbReference type="PIRSF" id="PIRSF000097">
    <property type="entry name" value="AKR"/>
    <property type="match status" value="1"/>
</dbReference>
<dbReference type="AlphaFoldDB" id="A0A9P5CPX3"/>
<dbReference type="RefSeq" id="XP_040776597.1">
    <property type="nucleotide sequence ID" value="XM_040924675.1"/>
</dbReference>
<evidence type="ECO:0000256" key="3">
    <source>
        <dbReference type="PIRSR" id="PIRSR000097-1"/>
    </source>
</evidence>
<feature type="domain" description="NADP-dependent oxidoreductase" evidence="6">
    <location>
        <begin position="33"/>
        <end position="271"/>
    </location>
</feature>
<comment type="caution">
    <text evidence="7">The sequence shown here is derived from an EMBL/GenBank/DDBJ whole genome shotgun (WGS) entry which is preliminary data.</text>
</comment>
<dbReference type="GeneID" id="63841804"/>
<dbReference type="Proteomes" id="UP000803844">
    <property type="component" value="Unassembled WGS sequence"/>
</dbReference>
<evidence type="ECO:0000256" key="1">
    <source>
        <dbReference type="ARBA" id="ARBA00007905"/>
    </source>
</evidence>
<name>A0A9P5CPX3_CRYP1</name>
<evidence type="ECO:0000256" key="4">
    <source>
        <dbReference type="PIRSR" id="PIRSR000097-2"/>
    </source>
</evidence>
<evidence type="ECO:0000313" key="7">
    <source>
        <dbReference type="EMBL" id="KAF3765636.1"/>
    </source>
</evidence>
<dbReference type="PANTHER" id="PTHR43827">
    <property type="entry name" value="2,5-DIKETO-D-GLUCONIC ACID REDUCTASE"/>
    <property type="match status" value="1"/>
</dbReference>
<evidence type="ECO:0000256" key="2">
    <source>
        <dbReference type="ARBA" id="ARBA00023002"/>
    </source>
</evidence>
<gene>
    <name evidence="7" type="ORF">M406DRAFT_60296</name>
</gene>
<dbReference type="InterPro" id="IPR020471">
    <property type="entry name" value="AKR"/>
</dbReference>
<keyword evidence="8" id="KW-1185">Reference proteome</keyword>
<keyword evidence="2" id="KW-0560">Oxidoreductase</keyword>
<evidence type="ECO:0000259" key="6">
    <source>
        <dbReference type="Pfam" id="PF00248"/>
    </source>
</evidence>
<dbReference type="FunFam" id="3.20.20.100:FF:000015">
    <property type="entry name" value="Oxidoreductase, aldo/keto reductase family"/>
    <property type="match status" value="1"/>
</dbReference>